<protein>
    <submittedName>
        <fullName evidence="2">Uncharacterized protein</fullName>
    </submittedName>
</protein>
<dbReference type="Proteomes" id="UP000275078">
    <property type="component" value="Unassembled WGS sequence"/>
</dbReference>
<dbReference type="EMBL" id="ML119697">
    <property type="protein sequence ID" value="RPA79609.1"/>
    <property type="molecule type" value="Genomic_DNA"/>
</dbReference>
<feature type="chain" id="PRO_5017921459" evidence="1">
    <location>
        <begin position="27"/>
        <end position="134"/>
    </location>
</feature>
<accession>A0A3N4I0V6</accession>
<feature type="signal peptide" evidence="1">
    <location>
        <begin position="1"/>
        <end position="26"/>
    </location>
</feature>
<name>A0A3N4I0V6_ASCIM</name>
<sequence>MSPAFSPRGCLFVVVVVGMACTLQQGSQDYEMGMCSDSGGQFGYLPSDPSRWVLFGSLMRALGRHPGIHESHYYAYMHKCLVLVISYQLPNAEAGYCTEQGHPAPKRKDTSIHDTEHASVQSVFSALSFQNERG</sequence>
<evidence type="ECO:0000313" key="3">
    <source>
        <dbReference type="Proteomes" id="UP000275078"/>
    </source>
</evidence>
<keyword evidence="3" id="KW-1185">Reference proteome</keyword>
<evidence type="ECO:0000256" key="1">
    <source>
        <dbReference type="SAM" id="SignalP"/>
    </source>
</evidence>
<organism evidence="2 3">
    <name type="scientific">Ascobolus immersus RN42</name>
    <dbReference type="NCBI Taxonomy" id="1160509"/>
    <lineage>
        <taxon>Eukaryota</taxon>
        <taxon>Fungi</taxon>
        <taxon>Dikarya</taxon>
        <taxon>Ascomycota</taxon>
        <taxon>Pezizomycotina</taxon>
        <taxon>Pezizomycetes</taxon>
        <taxon>Pezizales</taxon>
        <taxon>Ascobolaceae</taxon>
        <taxon>Ascobolus</taxon>
    </lineage>
</organism>
<evidence type="ECO:0000313" key="2">
    <source>
        <dbReference type="EMBL" id="RPA79609.1"/>
    </source>
</evidence>
<keyword evidence="1" id="KW-0732">Signal</keyword>
<dbReference type="AlphaFoldDB" id="A0A3N4I0V6"/>
<gene>
    <name evidence="2" type="ORF">BJ508DRAFT_308225</name>
</gene>
<proteinExistence type="predicted"/>
<reference evidence="2 3" key="1">
    <citation type="journal article" date="2018" name="Nat. Ecol. Evol.">
        <title>Pezizomycetes genomes reveal the molecular basis of ectomycorrhizal truffle lifestyle.</title>
        <authorList>
            <person name="Murat C."/>
            <person name="Payen T."/>
            <person name="Noel B."/>
            <person name="Kuo A."/>
            <person name="Morin E."/>
            <person name="Chen J."/>
            <person name="Kohler A."/>
            <person name="Krizsan K."/>
            <person name="Balestrini R."/>
            <person name="Da Silva C."/>
            <person name="Montanini B."/>
            <person name="Hainaut M."/>
            <person name="Levati E."/>
            <person name="Barry K.W."/>
            <person name="Belfiori B."/>
            <person name="Cichocki N."/>
            <person name="Clum A."/>
            <person name="Dockter R.B."/>
            <person name="Fauchery L."/>
            <person name="Guy J."/>
            <person name="Iotti M."/>
            <person name="Le Tacon F."/>
            <person name="Lindquist E.A."/>
            <person name="Lipzen A."/>
            <person name="Malagnac F."/>
            <person name="Mello A."/>
            <person name="Molinier V."/>
            <person name="Miyauchi S."/>
            <person name="Poulain J."/>
            <person name="Riccioni C."/>
            <person name="Rubini A."/>
            <person name="Sitrit Y."/>
            <person name="Splivallo R."/>
            <person name="Traeger S."/>
            <person name="Wang M."/>
            <person name="Zifcakova L."/>
            <person name="Wipf D."/>
            <person name="Zambonelli A."/>
            <person name="Paolocci F."/>
            <person name="Nowrousian M."/>
            <person name="Ottonello S."/>
            <person name="Baldrian P."/>
            <person name="Spatafora J.W."/>
            <person name="Henrissat B."/>
            <person name="Nagy L.G."/>
            <person name="Aury J.M."/>
            <person name="Wincker P."/>
            <person name="Grigoriev I.V."/>
            <person name="Bonfante P."/>
            <person name="Martin F.M."/>
        </authorList>
    </citation>
    <scope>NUCLEOTIDE SEQUENCE [LARGE SCALE GENOMIC DNA]</scope>
    <source>
        <strain evidence="2 3">RN42</strain>
    </source>
</reference>